<comment type="similarity">
    <text evidence="17">Belongs to the UTX family.</text>
</comment>
<keyword evidence="6" id="KW-0479">Metal-binding</keyword>
<dbReference type="InterPro" id="IPR036259">
    <property type="entry name" value="MFS_trans_sf"/>
</dbReference>
<dbReference type="SUPFAM" id="SSF103473">
    <property type="entry name" value="MFS general substrate transporter"/>
    <property type="match status" value="1"/>
</dbReference>
<dbReference type="PROSITE" id="PS50850">
    <property type="entry name" value="MFS"/>
    <property type="match status" value="1"/>
</dbReference>
<dbReference type="Gene3D" id="1.20.1250.20">
    <property type="entry name" value="MFS general substrate transporter like domains"/>
    <property type="match status" value="1"/>
</dbReference>
<feature type="transmembrane region" description="Helical" evidence="19">
    <location>
        <begin position="1453"/>
        <end position="1479"/>
    </location>
</feature>
<keyword evidence="24" id="KW-1185">Reference proteome</keyword>
<dbReference type="InterPro" id="IPR003663">
    <property type="entry name" value="Sugar/inositol_transpt"/>
</dbReference>
<dbReference type="SMART" id="SM00558">
    <property type="entry name" value="JmjC"/>
    <property type="match status" value="1"/>
</dbReference>
<evidence type="ECO:0000256" key="11">
    <source>
        <dbReference type="ARBA" id="ARBA00023002"/>
    </source>
</evidence>
<name>A0A8J6LKR6_TENMO</name>
<feature type="compositionally biased region" description="Low complexity" evidence="18">
    <location>
        <begin position="235"/>
        <end position="264"/>
    </location>
</feature>
<dbReference type="PRINTS" id="PR00171">
    <property type="entry name" value="SUGRTRNSPORT"/>
</dbReference>
<keyword evidence="12" id="KW-0408">Iron</keyword>
<comment type="subcellular location">
    <subcellularLocation>
        <location evidence="3">Cell membrane</location>
        <topology evidence="3">Multi-pass membrane protein</topology>
    </subcellularLocation>
    <subcellularLocation>
        <location evidence="2">Nucleus</location>
    </subcellularLocation>
</comment>
<dbReference type="GO" id="GO:0010468">
    <property type="term" value="P:regulation of gene expression"/>
    <property type="evidence" value="ECO:0007669"/>
    <property type="project" value="TreeGrafter"/>
</dbReference>
<dbReference type="GO" id="GO:0005886">
    <property type="term" value="C:plasma membrane"/>
    <property type="evidence" value="ECO:0007669"/>
    <property type="project" value="UniProtKB-SubCell"/>
</dbReference>
<evidence type="ECO:0000256" key="9">
    <source>
        <dbReference type="ARBA" id="ARBA00022964"/>
    </source>
</evidence>
<dbReference type="Gene3D" id="2.10.110.20">
    <property type="match status" value="1"/>
</dbReference>
<dbReference type="GO" id="GO:0051119">
    <property type="term" value="F:sugar transmembrane transporter activity"/>
    <property type="evidence" value="ECO:0007669"/>
    <property type="project" value="InterPro"/>
</dbReference>
<dbReference type="SUPFAM" id="SSF48452">
    <property type="entry name" value="TPR-like"/>
    <property type="match status" value="1"/>
</dbReference>
<dbReference type="NCBIfam" id="TIGR00879">
    <property type="entry name" value="SP"/>
    <property type="match status" value="1"/>
</dbReference>
<evidence type="ECO:0000256" key="6">
    <source>
        <dbReference type="ARBA" id="ARBA00022723"/>
    </source>
</evidence>
<feature type="compositionally biased region" description="Low complexity" evidence="18">
    <location>
        <begin position="337"/>
        <end position="351"/>
    </location>
</feature>
<dbReference type="GO" id="GO:0044666">
    <property type="term" value="C:MLL3/4 complex"/>
    <property type="evidence" value="ECO:0007669"/>
    <property type="project" value="TreeGrafter"/>
</dbReference>
<evidence type="ECO:0000256" key="5">
    <source>
        <dbReference type="ARBA" id="ARBA00022692"/>
    </source>
</evidence>
<dbReference type="InterPro" id="IPR036398">
    <property type="entry name" value="CA_dom_sf"/>
</dbReference>
<feature type="transmembrane region" description="Helical" evidence="19">
    <location>
        <begin position="1491"/>
        <end position="1513"/>
    </location>
</feature>
<keyword evidence="11" id="KW-0560">Oxidoreductase</keyword>
<feature type="region of interest" description="Disordered" evidence="18">
    <location>
        <begin position="466"/>
        <end position="495"/>
    </location>
</feature>
<feature type="domain" description="Alpha-carbonic anhydrase" evidence="21">
    <location>
        <begin position="1545"/>
        <end position="1648"/>
    </location>
</feature>
<dbReference type="FunFam" id="1.20.58.1370:FF:000001">
    <property type="entry name" value="lysine-specific demethylase 6A isoform X2"/>
    <property type="match status" value="1"/>
</dbReference>
<evidence type="ECO:0000256" key="2">
    <source>
        <dbReference type="ARBA" id="ARBA00004123"/>
    </source>
</evidence>
<dbReference type="Gene3D" id="3.10.200.10">
    <property type="entry name" value="Alpha carbonic anhydrase"/>
    <property type="match status" value="1"/>
</dbReference>
<dbReference type="EMBL" id="JABDTM020000801">
    <property type="protein sequence ID" value="KAH0822608.1"/>
    <property type="molecule type" value="Genomic_DNA"/>
</dbReference>
<keyword evidence="5 19" id="KW-0812">Transmembrane</keyword>
<evidence type="ECO:0008006" key="25">
    <source>
        <dbReference type="Google" id="ProtNLM"/>
    </source>
</evidence>
<protein>
    <recommendedName>
        <fullName evidence="25">Lysine-specific demethylase 6A</fullName>
    </recommendedName>
</protein>
<dbReference type="Gene3D" id="1.25.40.10">
    <property type="entry name" value="Tetratricopeptide repeat domain"/>
    <property type="match status" value="1"/>
</dbReference>
<dbReference type="InterPro" id="IPR019734">
    <property type="entry name" value="TPR_rpt"/>
</dbReference>
<feature type="region of interest" description="Disordered" evidence="18">
    <location>
        <begin position="233"/>
        <end position="307"/>
    </location>
</feature>
<keyword evidence="14" id="KW-0325">Glycoprotein</keyword>
<evidence type="ECO:0000313" key="23">
    <source>
        <dbReference type="EMBL" id="KAH0822608.1"/>
    </source>
</evidence>
<comment type="cofactor">
    <cofactor evidence="1">
        <name>Fe(2+)</name>
        <dbReference type="ChEBI" id="CHEBI:29033"/>
    </cofactor>
</comment>
<evidence type="ECO:0000256" key="1">
    <source>
        <dbReference type="ARBA" id="ARBA00001954"/>
    </source>
</evidence>
<keyword evidence="10 19" id="KW-1133">Transmembrane helix</keyword>
<dbReference type="PANTHER" id="PTHR14017:SF1">
    <property type="entry name" value="LD02225P"/>
    <property type="match status" value="1"/>
</dbReference>
<evidence type="ECO:0000256" key="10">
    <source>
        <dbReference type="ARBA" id="ARBA00022989"/>
    </source>
</evidence>
<proteinExistence type="inferred from homology"/>
<feature type="domain" description="Major facilitator superfamily (MFS) profile" evidence="20">
    <location>
        <begin position="1121"/>
        <end position="1545"/>
    </location>
</feature>
<dbReference type="InterPro" id="IPR001148">
    <property type="entry name" value="CA_dom"/>
</dbReference>
<feature type="transmembrane region" description="Helical" evidence="19">
    <location>
        <begin position="1157"/>
        <end position="1179"/>
    </location>
</feature>
<dbReference type="GO" id="GO:0000978">
    <property type="term" value="F:RNA polymerase II cis-regulatory region sequence-specific DNA binding"/>
    <property type="evidence" value="ECO:0007669"/>
    <property type="project" value="TreeGrafter"/>
</dbReference>
<comment type="caution">
    <text evidence="23">The sequence shown here is derived from an EMBL/GenBank/DDBJ whole genome shotgun (WGS) entry which is preliminary data.</text>
</comment>
<evidence type="ECO:0000313" key="24">
    <source>
        <dbReference type="Proteomes" id="UP000719412"/>
    </source>
</evidence>
<dbReference type="GO" id="GO:0046872">
    <property type="term" value="F:metal ion binding"/>
    <property type="evidence" value="ECO:0007669"/>
    <property type="project" value="UniProtKB-KW"/>
</dbReference>
<dbReference type="SUPFAM" id="SSF51069">
    <property type="entry name" value="Carbonic anhydrase"/>
    <property type="match status" value="1"/>
</dbReference>
<evidence type="ECO:0000259" key="20">
    <source>
        <dbReference type="PROSITE" id="PS50850"/>
    </source>
</evidence>
<evidence type="ECO:0000259" key="21">
    <source>
        <dbReference type="PROSITE" id="PS51144"/>
    </source>
</evidence>
<feature type="compositionally biased region" description="Pro residues" evidence="18">
    <location>
        <begin position="293"/>
        <end position="303"/>
    </location>
</feature>
<feature type="region of interest" description="Disordered" evidence="18">
    <location>
        <begin position="681"/>
        <end position="713"/>
    </location>
</feature>
<dbReference type="Pfam" id="PF21322">
    <property type="entry name" value="KDM6_C-hel"/>
    <property type="match status" value="1"/>
</dbReference>
<organism evidence="23 24">
    <name type="scientific">Tenebrio molitor</name>
    <name type="common">Yellow mealworm beetle</name>
    <dbReference type="NCBI Taxonomy" id="7067"/>
    <lineage>
        <taxon>Eukaryota</taxon>
        <taxon>Metazoa</taxon>
        <taxon>Ecdysozoa</taxon>
        <taxon>Arthropoda</taxon>
        <taxon>Hexapoda</taxon>
        <taxon>Insecta</taxon>
        <taxon>Pterygota</taxon>
        <taxon>Neoptera</taxon>
        <taxon>Endopterygota</taxon>
        <taxon>Coleoptera</taxon>
        <taxon>Polyphaga</taxon>
        <taxon>Cucujiformia</taxon>
        <taxon>Tenebrionidae</taxon>
        <taxon>Tenebrio</taxon>
    </lineage>
</organism>
<dbReference type="PANTHER" id="PTHR14017">
    <property type="entry name" value="LYSINE-SPECIFIC DEMETHYLASE"/>
    <property type="match status" value="1"/>
</dbReference>
<dbReference type="InterPro" id="IPR003347">
    <property type="entry name" value="JmjC_dom"/>
</dbReference>
<dbReference type="InterPro" id="IPR046941">
    <property type="entry name" value="KDM6_GATAL_sf"/>
</dbReference>
<keyword evidence="9" id="KW-0223">Dioxygenase</keyword>
<dbReference type="InterPro" id="IPR048562">
    <property type="entry name" value="KDM6A_B-like_C-hel"/>
</dbReference>
<feature type="transmembrane region" description="Helical" evidence="19">
    <location>
        <begin position="1519"/>
        <end position="1541"/>
    </location>
</feature>
<sequence length="1648" mass="183410">MFKATQEYESALKHLQLALVDNSPSTTPKSISWLYHCHDSLGDKNQRIPLAIHCLQRAHDADQYSGQTLYLLGRCYASIGKVHDAFIAYRNSVEKSEGNADTWCSIGVLYQQQSQPMDALQAYICAVQLDKCHSAAWANLGILYESCGQARDAYACYLNSNRGLSNRSSTEDSFLPSKLPRLSLSSVGMNPHLSQRISFLQSNLANAPMPSVTSQRRQLLSIEEAWNLPISAEMSSRQQQQNTSQQTKNNSQTYQKNFSQGSTPQGPPPPYPSPGGGAAKQFKTETVEQKTTPQPPPPPPPQQPHSYTLSHHQLHMLNYLQQNINNLSPAQENMRLQLQHQHRQMQQQQQLRHQRQGGAVTPARQGSTPPAYNGNNHFQGQSPQDVTSPLNAAKTLSPTNGDKLVQPSPNVIPSCARDITMPVSGQHSADMDVSEEELKDFLSQKDLATTLAENLLKHFGSDAIDIKEEPDQSDSSGTKQEIDSKKRIKSPTHDSILTIKSEPPWEVDSMHSVEKRPEIEYSIDMDAKTILRLCKGEGIKGEISNSLISDRAPPPSPPDPPAIKLNHQQLLPPTPSVYLDNKKHAFSPQLQEFCLKHPIAVVRGLASALKLDLGLFSTKTLVEANPDHSVEVRTQIQQPSDENWDPQSGKKVWACISHRSHTTIARYAQYQASSFKESLKEERDKSASGLSDSDSKDSMNFPKRRRLCNIPPSSNAKGCNQPKMLKFGTNVDLSDEKKWKAQLQELIKLPAFARVVSAGNMLSHVGHVILGMNTVQLYMKVPGSRTPGHQENNNFCSININIGPGDCEWFAVPDAYWGAICALCEKNQINYLHGSWWPVLEDLYKANIPVYRFLQRPGDLVWVNAGCVHWVQAVGWCNNIAWNVGPLTARQYQLAIERYEWNKLQSFKSIVPMLHLSWNLSRNINVSDPKLFHLIKNCLMRTLRQCSMILEFVKHKGVDVKFHGRGKNEASHYCGQCEAKQSEVGSSVTSAHTHLDHVSKQLSVAPLRGYSGEEELTAYNGGHQLLPTTDSPTISACTTSTNLTNLEFQSSSTINKFMTGTTLENNLRRTISEIEPLQQTKIDMAINSTRPELDVSDEQLCQSEHGKEKVIWSKIIRQVIAAIAVSLVSMVIGYVSSYTSPAEISMKGDLQLSKFQFSWISGIMPLAALLGGLMGGSLIECLGRKWTLLLTNILFVIGWTVNYFAQEDWYMYTSRTISGCGVGIASLTLPVYLGETLQPEVRGTLGLLPTAFGNTGILLCFLMGSLLQWRGIAGVGALLALPFLLLIWFIPETPRWYVSKGKNEECRKALEWLRGGSNQEAIETEYEDLLKTQKIADEKSESLWDLFSKPNLKSLVIILGLMFFQQMSGINAVIFYTTQIFEDTGSDIDSSVQTIIVGAVNFISTFIATILIDRLGRKILLYISSVAMIITLAILGVYFYLMNVAEIDVSSYGWVPLASFVVYVLGFSFGFGPVPWLMMGEILPAKIRGPAASVSTGFNWTCTCIVTTTFPLFKDIIGAYGAFWSFGAITVLGLVFTILVVPETKGQSLEDIERKLAETWPAECIKGKEQSPIALSESAAEEKSFPEFVFEQYDDRYMAKIKNNGHAVEIRLDGNVRPTVRGGGLPSMYILDNLHLHWKSEHTINDER</sequence>
<dbReference type="Pfam" id="PF00083">
    <property type="entry name" value="Sugar_tr"/>
    <property type="match status" value="1"/>
</dbReference>
<evidence type="ECO:0000256" key="4">
    <source>
        <dbReference type="ARBA" id="ARBA00022475"/>
    </source>
</evidence>
<dbReference type="InterPro" id="IPR005828">
    <property type="entry name" value="MFS_sugar_transport-like"/>
</dbReference>
<dbReference type="InterPro" id="IPR020846">
    <property type="entry name" value="MFS_dom"/>
</dbReference>
<evidence type="ECO:0000256" key="17">
    <source>
        <dbReference type="ARBA" id="ARBA00034483"/>
    </source>
</evidence>
<feature type="transmembrane region" description="Helical" evidence="19">
    <location>
        <begin position="1419"/>
        <end position="1441"/>
    </location>
</feature>
<feature type="region of interest" description="Disordered" evidence="18">
    <location>
        <begin position="337"/>
        <end position="408"/>
    </location>
</feature>
<dbReference type="SMART" id="SM00028">
    <property type="entry name" value="TPR"/>
    <property type="match status" value="3"/>
</dbReference>
<feature type="transmembrane region" description="Helical" evidence="19">
    <location>
        <begin position="1119"/>
        <end position="1137"/>
    </location>
</feature>
<feature type="transmembrane region" description="Helical" evidence="19">
    <location>
        <begin position="1245"/>
        <end position="1266"/>
    </location>
</feature>
<evidence type="ECO:0000256" key="18">
    <source>
        <dbReference type="SAM" id="MobiDB-lite"/>
    </source>
</evidence>
<gene>
    <name evidence="23" type="ORF">GEV33_000182</name>
</gene>
<feature type="compositionally biased region" description="Polar residues" evidence="18">
    <location>
        <begin position="364"/>
        <end position="400"/>
    </location>
</feature>
<evidence type="ECO:0000256" key="13">
    <source>
        <dbReference type="ARBA" id="ARBA00023136"/>
    </source>
</evidence>
<dbReference type="Pfam" id="PF00194">
    <property type="entry name" value="Carb_anhydrase"/>
    <property type="match status" value="1"/>
</dbReference>
<feature type="transmembrane region" description="Helical" evidence="19">
    <location>
        <begin position="1186"/>
        <end position="1204"/>
    </location>
</feature>
<evidence type="ECO:0000259" key="22">
    <source>
        <dbReference type="PROSITE" id="PS51184"/>
    </source>
</evidence>
<evidence type="ECO:0000256" key="14">
    <source>
        <dbReference type="ARBA" id="ARBA00023180"/>
    </source>
</evidence>
<keyword evidence="15" id="KW-0539">Nucleus</keyword>
<keyword evidence="8" id="KW-0156">Chromatin regulator</keyword>
<evidence type="ECO:0000256" key="12">
    <source>
        <dbReference type="ARBA" id="ARBA00023004"/>
    </source>
</evidence>
<evidence type="ECO:0000256" key="3">
    <source>
        <dbReference type="ARBA" id="ARBA00004651"/>
    </source>
</evidence>
<dbReference type="Gene3D" id="2.60.120.650">
    <property type="entry name" value="Cupin"/>
    <property type="match status" value="1"/>
</dbReference>
<dbReference type="Gene3D" id="1.20.58.1370">
    <property type="match status" value="1"/>
</dbReference>
<feature type="transmembrane region" description="Helical" evidence="19">
    <location>
        <begin position="1355"/>
        <end position="1378"/>
    </location>
</feature>
<evidence type="ECO:0000256" key="15">
    <source>
        <dbReference type="ARBA" id="ARBA00023242"/>
    </source>
</evidence>
<feature type="domain" description="JmjC" evidence="22">
    <location>
        <begin position="738"/>
        <end position="901"/>
    </location>
</feature>
<dbReference type="InterPro" id="IPR044775">
    <property type="entry name" value="MFS_ERD6/Tret1-like"/>
</dbReference>
<accession>A0A8J6LKR6</accession>
<dbReference type="GO" id="GO:0031490">
    <property type="term" value="F:chromatin DNA binding"/>
    <property type="evidence" value="ECO:0007669"/>
    <property type="project" value="TreeGrafter"/>
</dbReference>
<evidence type="ECO:0000256" key="8">
    <source>
        <dbReference type="ARBA" id="ARBA00022853"/>
    </source>
</evidence>
<keyword evidence="7" id="KW-0862">Zinc</keyword>
<evidence type="ECO:0000256" key="7">
    <source>
        <dbReference type="ARBA" id="ARBA00022833"/>
    </source>
</evidence>
<feature type="transmembrane region" description="Helical" evidence="19">
    <location>
        <begin position="1272"/>
        <end position="1290"/>
    </location>
</feature>
<dbReference type="Pfam" id="PF02373">
    <property type="entry name" value="JmjC"/>
    <property type="match status" value="1"/>
</dbReference>
<reference evidence="23" key="2">
    <citation type="submission" date="2021-08" db="EMBL/GenBank/DDBJ databases">
        <authorList>
            <person name="Eriksson T."/>
        </authorList>
    </citation>
    <scope>NUCLEOTIDE SEQUENCE</scope>
    <source>
        <strain evidence="23">Stoneville</strain>
        <tissue evidence="23">Whole head</tissue>
    </source>
</reference>
<evidence type="ECO:0000256" key="19">
    <source>
        <dbReference type="SAM" id="Phobius"/>
    </source>
</evidence>
<dbReference type="CDD" id="cd17358">
    <property type="entry name" value="MFS_GLUT6_8_Class3_like"/>
    <property type="match status" value="1"/>
</dbReference>
<reference evidence="23" key="1">
    <citation type="journal article" date="2020" name="J Insects Food Feed">
        <title>The yellow mealworm (Tenebrio molitor) genome: a resource for the emerging insects as food and feed industry.</title>
        <authorList>
            <person name="Eriksson T."/>
            <person name="Andere A."/>
            <person name="Kelstrup H."/>
            <person name="Emery V."/>
            <person name="Picard C."/>
        </authorList>
    </citation>
    <scope>NUCLEOTIDE SEQUENCE</scope>
    <source>
        <strain evidence="23">Stoneville</strain>
        <tissue evidence="23">Whole head</tissue>
    </source>
</reference>
<dbReference type="PROSITE" id="PS51144">
    <property type="entry name" value="ALPHA_CA_2"/>
    <property type="match status" value="1"/>
</dbReference>
<dbReference type="GO" id="GO:0071558">
    <property type="term" value="F:histone H3K27me2/H3K27me3 demethylase activity"/>
    <property type="evidence" value="ECO:0007669"/>
    <property type="project" value="TreeGrafter"/>
</dbReference>
<dbReference type="InterPro" id="IPR051630">
    <property type="entry name" value="Corepressor-Demethylase"/>
</dbReference>
<dbReference type="SUPFAM" id="SSF51197">
    <property type="entry name" value="Clavaminate synthase-like"/>
    <property type="match status" value="1"/>
</dbReference>
<keyword evidence="13 19" id="KW-0472">Membrane</keyword>
<dbReference type="PROSITE" id="PS51184">
    <property type="entry name" value="JMJC"/>
    <property type="match status" value="1"/>
</dbReference>
<comment type="similarity">
    <text evidence="16">Belongs to the major facilitator superfamily. Sugar transporter (TC 2.A.1.1) family. Trehalose transporter subfamily.</text>
</comment>
<dbReference type="Proteomes" id="UP000719412">
    <property type="component" value="Unassembled WGS sequence"/>
</dbReference>
<evidence type="ECO:0000256" key="16">
    <source>
        <dbReference type="ARBA" id="ARBA00024348"/>
    </source>
</evidence>
<feature type="transmembrane region" description="Helical" evidence="19">
    <location>
        <begin position="1390"/>
        <end position="1412"/>
    </location>
</feature>
<dbReference type="InterPro" id="IPR011990">
    <property type="entry name" value="TPR-like_helical_dom_sf"/>
</dbReference>
<keyword evidence="4" id="KW-1003">Cell membrane</keyword>
<dbReference type="FunFam" id="1.20.1250.20:FF:000055">
    <property type="entry name" value="Facilitated trehalose transporter Tret1-2 homolog"/>
    <property type="match status" value="1"/>
</dbReference>